<sequence length="132" mass="15062">MSELELFEILRKNLLPDLKKSDKQFSRFDCESESAKLHIELKCRRTHYDDLLIEKKKFDAIVERADEIGFAPCYINSTPQGIYAFNLHKVQVTWENHPMPATTDFGNAQLIEKAVGFLSIAQAVHLPGAVDL</sequence>
<protein>
    <submittedName>
        <fullName evidence="1">Uncharacterized protein</fullName>
    </submittedName>
</protein>
<organism evidence="1">
    <name type="scientific">uncultured Caudovirales phage</name>
    <dbReference type="NCBI Taxonomy" id="2100421"/>
    <lineage>
        <taxon>Viruses</taxon>
        <taxon>Duplodnaviria</taxon>
        <taxon>Heunggongvirae</taxon>
        <taxon>Uroviricota</taxon>
        <taxon>Caudoviricetes</taxon>
        <taxon>Peduoviridae</taxon>
        <taxon>Maltschvirus</taxon>
        <taxon>Maltschvirus maltsch</taxon>
    </lineage>
</organism>
<evidence type="ECO:0000313" key="1">
    <source>
        <dbReference type="EMBL" id="CAB4148836.1"/>
    </source>
</evidence>
<gene>
    <name evidence="1" type="ORF">UFOVP534_28</name>
</gene>
<name>A0A6J5MUT9_9CAUD</name>
<proteinExistence type="predicted"/>
<accession>A0A6J5MUT9</accession>
<reference evidence="1" key="1">
    <citation type="submission" date="2020-04" db="EMBL/GenBank/DDBJ databases">
        <authorList>
            <person name="Chiriac C."/>
            <person name="Salcher M."/>
            <person name="Ghai R."/>
            <person name="Kavagutti S V."/>
        </authorList>
    </citation>
    <scope>NUCLEOTIDE SEQUENCE</scope>
</reference>
<dbReference type="EMBL" id="LR796509">
    <property type="protein sequence ID" value="CAB4148836.1"/>
    <property type="molecule type" value="Genomic_DNA"/>
</dbReference>